<gene>
    <name evidence="1" type="ORF">SPARVUS_LOCUS10722980</name>
</gene>
<dbReference type="EMBL" id="CATNWA010015939">
    <property type="protein sequence ID" value="CAI9588222.1"/>
    <property type="molecule type" value="Genomic_DNA"/>
</dbReference>
<organism evidence="1 2">
    <name type="scientific">Staurois parvus</name>
    <dbReference type="NCBI Taxonomy" id="386267"/>
    <lineage>
        <taxon>Eukaryota</taxon>
        <taxon>Metazoa</taxon>
        <taxon>Chordata</taxon>
        <taxon>Craniata</taxon>
        <taxon>Vertebrata</taxon>
        <taxon>Euteleostomi</taxon>
        <taxon>Amphibia</taxon>
        <taxon>Batrachia</taxon>
        <taxon>Anura</taxon>
        <taxon>Neobatrachia</taxon>
        <taxon>Ranoidea</taxon>
        <taxon>Ranidae</taxon>
        <taxon>Staurois</taxon>
    </lineage>
</organism>
<keyword evidence="2" id="KW-1185">Reference proteome</keyword>
<dbReference type="Proteomes" id="UP001162483">
    <property type="component" value="Unassembled WGS sequence"/>
</dbReference>
<name>A0ABN9EU16_9NEOB</name>
<evidence type="ECO:0000313" key="2">
    <source>
        <dbReference type="Proteomes" id="UP001162483"/>
    </source>
</evidence>
<sequence length="40" mass="4513">MSCQSAPAKGLIILHFFFVVKIKPTFTLAKSSTLSRRWVC</sequence>
<proteinExistence type="predicted"/>
<feature type="non-terminal residue" evidence="1">
    <location>
        <position position="40"/>
    </location>
</feature>
<evidence type="ECO:0000313" key="1">
    <source>
        <dbReference type="EMBL" id="CAI9588222.1"/>
    </source>
</evidence>
<reference evidence="1" key="1">
    <citation type="submission" date="2023-05" db="EMBL/GenBank/DDBJ databases">
        <authorList>
            <person name="Stuckert A."/>
        </authorList>
    </citation>
    <scope>NUCLEOTIDE SEQUENCE</scope>
</reference>
<accession>A0ABN9EU16</accession>
<protein>
    <submittedName>
        <fullName evidence="1">Uncharacterized protein</fullName>
    </submittedName>
</protein>
<comment type="caution">
    <text evidence="1">The sequence shown here is derived from an EMBL/GenBank/DDBJ whole genome shotgun (WGS) entry which is preliminary data.</text>
</comment>